<dbReference type="InterPro" id="IPR027417">
    <property type="entry name" value="P-loop_NTPase"/>
</dbReference>
<accession>A0ABQ5N1X6</accession>
<keyword evidence="7" id="KW-0067">ATP-binding</keyword>
<dbReference type="PANTHER" id="PTHR11472">
    <property type="entry name" value="DNA REPAIR DEAD HELICASE RAD3/XP-D SUBFAMILY MEMBER"/>
    <property type="match status" value="1"/>
</dbReference>
<sequence>MENREVKISVRNLVEFVLRAGNLDSRFTGSSRALEGTRAHQKLQKSKGEEYEKEVALKHKFEYKEFLFNLEGRADGIIHEGDYIVIDEIKSTTYPLELINDDYNLLHWAQAKCYAYIYLYQKELEQIEVQLSYFHLDSEQVKYIRRGFTKGELEEFFFGLIDRYLIWANYTRDWVNIRDEAIKSLGFPFENYRKGQRELAVAVYKTVIEEKKLFANAPTGTGKTISTLFPAIKAIGEGKVSKIFYLTAKTIARSVAEEAVILMKNKGLKIKTITLTAKEKICFKEKAICNPEKCEYAKGHFDRVNDAILETLQCEDIITREIVEKYSIQHKVCPFEFSLDLSLFADCVICDYNYVFDPRVNLKRFFAESGDKYVFLIDEAHNLVDRARDMFSAEIYKKPILEMKRIMKDKDKKLSNVLTKINSAMIEAKKQCNEEDHFISKEENKEIYGLLRKFTTIAEEWLLINEGTENYEQLLEMYFNALNYLRISELYDERFVTYVEKTKEDVKIKLFCLDPSKLLKESIEKGNPAIFFSATLTPMEYFKAILGGDLEDYSIRLTSPFDTDNRAIMVLDNVKTKFTYREKSYDVIADYINGAVKVKQGNYMVFFPSYSYMREVSERFKTRYDNINTIIQEPSMTEEQREEFLKNFDEKSKTTLVGFGVLGGIFSEGVDLKGDRLIGAIIVGVGLPQLCLERDIIRDYFNDTKEMGYEYAYMYPGMNKVLQAAGRVIRSEDDKGIIMLIDERFSSRSYQSLFPKEWFPNLKIKEMKSLKQQLRIFWGNK</sequence>
<dbReference type="SMART" id="SM00491">
    <property type="entry name" value="HELICc2"/>
    <property type="match status" value="1"/>
</dbReference>
<dbReference type="InterPro" id="IPR010614">
    <property type="entry name" value="RAD3-like_helicase_DEAD"/>
</dbReference>
<dbReference type="InterPro" id="IPR006555">
    <property type="entry name" value="ATP-dep_Helicase_C"/>
</dbReference>
<keyword evidence="2" id="KW-0479">Metal-binding</keyword>
<evidence type="ECO:0000256" key="1">
    <source>
        <dbReference type="ARBA" id="ARBA00022485"/>
    </source>
</evidence>
<keyword evidence="8" id="KW-0408">Iron</keyword>
<feature type="domain" description="Helicase ATP-binding" evidence="14">
    <location>
        <begin position="182"/>
        <end position="433"/>
    </location>
</feature>
<comment type="similarity">
    <text evidence="13">Belongs to the helicase family. DinG subfamily.</text>
</comment>
<evidence type="ECO:0000313" key="16">
    <source>
        <dbReference type="Proteomes" id="UP001208567"/>
    </source>
</evidence>
<evidence type="ECO:0000256" key="7">
    <source>
        <dbReference type="ARBA" id="ARBA00022840"/>
    </source>
</evidence>
<organism evidence="15 16">
    <name type="scientific">Clostridium omnivorum</name>
    <dbReference type="NCBI Taxonomy" id="1604902"/>
    <lineage>
        <taxon>Bacteria</taxon>
        <taxon>Bacillati</taxon>
        <taxon>Bacillota</taxon>
        <taxon>Clostridia</taxon>
        <taxon>Eubacteriales</taxon>
        <taxon>Clostridiaceae</taxon>
        <taxon>Clostridium</taxon>
    </lineage>
</organism>
<comment type="caution">
    <text evidence="15">The sequence shown here is derived from an EMBL/GenBank/DDBJ whole genome shotgun (WGS) entry which is preliminary data.</text>
</comment>
<dbReference type="SMART" id="SM00488">
    <property type="entry name" value="DEXDc2"/>
    <property type="match status" value="1"/>
</dbReference>
<evidence type="ECO:0000256" key="11">
    <source>
        <dbReference type="ARBA" id="ARBA00023204"/>
    </source>
</evidence>
<evidence type="ECO:0000256" key="9">
    <source>
        <dbReference type="ARBA" id="ARBA00023014"/>
    </source>
</evidence>
<evidence type="ECO:0000256" key="10">
    <source>
        <dbReference type="ARBA" id="ARBA00023125"/>
    </source>
</evidence>
<dbReference type="Pfam" id="PF06733">
    <property type="entry name" value="DEAD_2"/>
    <property type="match status" value="1"/>
</dbReference>
<evidence type="ECO:0000256" key="5">
    <source>
        <dbReference type="ARBA" id="ARBA00022801"/>
    </source>
</evidence>
<evidence type="ECO:0000256" key="8">
    <source>
        <dbReference type="ARBA" id="ARBA00023004"/>
    </source>
</evidence>
<name>A0ABQ5N1X6_9CLOT</name>
<dbReference type="Gene3D" id="1.10.30.20">
    <property type="entry name" value="Bacterial XPD DNA helicase, FeS cluster domain"/>
    <property type="match status" value="1"/>
</dbReference>
<dbReference type="EMBL" id="BRXR01000001">
    <property type="protein sequence ID" value="GLC29194.1"/>
    <property type="molecule type" value="Genomic_DNA"/>
</dbReference>
<keyword evidence="3" id="KW-0547">Nucleotide-binding</keyword>
<evidence type="ECO:0000259" key="14">
    <source>
        <dbReference type="PROSITE" id="PS51193"/>
    </source>
</evidence>
<protein>
    <submittedName>
        <fullName evidence="15">ATP-dependent helicase</fullName>
    </submittedName>
</protein>
<evidence type="ECO:0000256" key="13">
    <source>
        <dbReference type="ARBA" id="ARBA00038058"/>
    </source>
</evidence>
<keyword evidence="11" id="KW-0234">DNA repair</keyword>
<keyword evidence="12" id="KW-0413">Isomerase</keyword>
<keyword evidence="4" id="KW-0227">DNA damage</keyword>
<keyword evidence="10" id="KW-0238">DNA-binding</keyword>
<keyword evidence="6 15" id="KW-0347">Helicase</keyword>
<keyword evidence="1" id="KW-0004">4Fe-4S</keyword>
<keyword evidence="5" id="KW-0378">Hydrolase</keyword>
<dbReference type="InterPro" id="IPR042493">
    <property type="entry name" value="XPD_DNA_FeS"/>
</dbReference>
<evidence type="ECO:0000256" key="2">
    <source>
        <dbReference type="ARBA" id="ARBA00022723"/>
    </source>
</evidence>
<reference evidence="15 16" key="1">
    <citation type="journal article" date="2024" name="Int. J. Syst. Evol. Microbiol.">
        <title>Clostridium omnivorum sp. nov., isolated from anoxic soil under the treatment of reductive soil disinfestation.</title>
        <authorList>
            <person name="Ueki A."/>
            <person name="Tonouchi A."/>
            <person name="Kaku N."/>
            <person name="Honma S."/>
            <person name="Ueki K."/>
        </authorList>
    </citation>
    <scope>NUCLEOTIDE SEQUENCE [LARGE SCALE GENOMIC DNA]</scope>
    <source>
        <strain evidence="15 16">E14</strain>
    </source>
</reference>
<dbReference type="PANTHER" id="PTHR11472:SF34">
    <property type="entry name" value="REGULATOR OF TELOMERE ELONGATION HELICASE 1"/>
    <property type="match status" value="1"/>
</dbReference>
<keyword evidence="16" id="KW-1185">Reference proteome</keyword>
<dbReference type="InterPro" id="IPR014013">
    <property type="entry name" value="Helic_SF1/SF2_ATP-bd_DinG/Rad3"/>
</dbReference>
<dbReference type="Gene3D" id="1.10.275.40">
    <property type="match status" value="1"/>
</dbReference>
<dbReference type="Proteomes" id="UP001208567">
    <property type="component" value="Unassembled WGS sequence"/>
</dbReference>
<dbReference type="InterPro" id="IPR014001">
    <property type="entry name" value="Helicase_ATP-bd"/>
</dbReference>
<dbReference type="InterPro" id="IPR006554">
    <property type="entry name" value="Helicase-like_DEXD_c2"/>
</dbReference>
<dbReference type="Pfam" id="PF13307">
    <property type="entry name" value="Helicase_C_2"/>
    <property type="match status" value="1"/>
</dbReference>
<dbReference type="Gene3D" id="3.40.50.300">
    <property type="entry name" value="P-loop containing nucleotide triphosphate hydrolases"/>
    <property type="match status" value="2"/>
</dbReference>
<evidence type="ECO:0000256" key="4">
    <source>
        <dbReference type="ARBA" id="ARBA00022763"/>
    </source>
</evidence>
<proteinExistence type="inferred from homology"/>
<dbReference type="GO" id="GO:0004386">
    <property type="term" value="F:helicase activity"/>
    <property type="evidence" value="ECO:0007669"/>
    <property type="project" value="UniProtKB-KW"/>
</dbReference>
<evidence type="ECO:0000313" key="15">
    <source>
        <dbReference type="EMBL" id="GLC29194.1"/>
    </source>
</evidence>
<dbReference type="PROSITE" id="PS51193">
    <property type="entry name" value="HELICASE_ATP_BIND_2"/>
    <property type="match status" value="1"/>
</dbReference>
<gene>
    <name evidence="15" type="ORF">bsdE14_06040</name>
</gene>
<evidence type="ECO:0000256" key="6">
    <source>
        <dbReference type="ARBA" id="ARBA00022806"/>
    </source>
</evidence>
<dbReference type="RefSeq" id="WP_264848482.1">
    <property type="nucleotide sequence ID" value="NZ_BRXR01000001.1"/>
</dbReference>
<dbReference type="InterPro" id="IPR045028">
    <property type="entry name" value="DinG/Rad3-like"/>
</dbReference>
<dbReference type="SMART" id="SM00487">
    <property type="entry name" value="DEXDc"/>
    <property type="match status" value="1"/>
</dbReference>
<keyword evidence="9" id="KW-0411">Iron-sulfur</keyword>
<dbReference type="SUPFAM" id="SSF52540">
    <property type="entry name" value="P-loop containing nucleoside triphosphate hydrolases"/>
    <property type="match status" value="2"/>
</dbReference>
<evidence type="ECO:0000256" key="12">
    <source>
        <dbReference type="ARBA" id="ARBA00023235"/>
    </source>
</evidence>
<evidence type="ECO:0000256" key="3">
    <source>
        <dbReference type="ARBA" id="ARBA00022741"/>
    </source>
</evidence>